<dbReference type="GO" id="GO:0003682">
    <property type="term" value="F:chromatin binding"/>
    <property type="evidence" value="ECO:0007669"/>
    <property type="project" value="TreeGrafter"/>
</dbReference>
<dbReference type="FunFam" id="1.10.287.690:FF:000003">
    <property type="entry name" value="DNA polymerase"/>
    <property type="match status" value="1"/>
</dbReference>
<dbReference type="GeneTree" id="ENSGT00550000074891"/>
<proteinExistence type="inferred from homology"/>
<feature type="domain" description="Zinc finger DNA-directed DNA polymerase family B alpha" evidence="17">
    <location>
        <begin position="464"/>
        <end position="640"/>
    </location>
</feature>
<dbReference type="InterPro" id="IPR023211">
    <property type="entry name" value="DNA_pol_palm_dom_sf"/>
</dbReference>
<keyword evidence="19" id="KW-1185">Reference proteome</keyword>
<reference evidence="18" key="2">
    <citation type="submission" date="2025-08" db="UniProtKB">
        <authorList>
            <consortium name="Ensembl"/>
        </authorList>
    </citation>
    <scope>IDENTIFICATION</scope>
</reference>
<dbReference type="GO" id="GO:0006273">
    <property type="term" value="P:lagging strand elongation"/>
    <property type="evidence" value="ECO:0007669"/>
    <property type="project" value="TreeGrafter"/>
</dbReference>
<dbReference type="PROSITE" id="PS00116">
    <property type="entry name" value="DNA_POLYMERASE_B"/>
    <property type="match status" value="1"/>
</dbReference>
<evidence type="ECO:0000256" key="13">
    <source>
        <dbReference type="ARBA" id="ARBA00023242"/>
    </source>
</evidence>
<evidence type="ECO:0000256" key="10">
    <source>
        <dbReference type="ARBA" id="ARBA00022833"/>
    </source>
</evidence>
<dbReference type="GO" id="GO:0005658">
    <property type="term" value="C:alpha DNA polymerase:primase complex"/>
    <property type="evidence" value="ECO:0007669"/>
    <property type="project" value="UniProtKB-ARBA"/>
</dbReference>
<name>A0AAR2LXE1_PYGNA</name>
<evidence type="ECO:0000256" key="6">
    <source>
        <dbReference type="ARBA" id="ARBA00022695"/>
    </source>
</evidence>
<dbReference type="GO" id="GO:0000166">
    <property type="term" value="F:nucleotide binding"/>
    <property type="evidence" value="ECO:0007669"/>
    <property type="project" value="InterPro"/>
</dbReference>
<sequence>GCGLSREHQEPLQVKDEDVDLGKSKSGKVRKKAAYAGGLVLEPKVGFYDKFILLLDFNSLYPSIIQEFNICFTTVQREAPGSRKKTEEEDIDEVPEVPDSDLEMGVLPKEIRKLVERRRQVKQLMKQPDLNPDLYLQYDIRQKALKLTANSMYGCLGFSYSRFYAKPLAALVTHKGRECLRLLTVPVLLQMNLDVIYGDTDSIMINTNSSNLEEVMKLGNKVKSEVNKLYKLLEIDIDGVFKSLLLLKKKKYAALTVEQLGDGRYTTKQEFKGLDIVRRDWCDLAKECGNYVIGQILSDQNRDIILENIQQHLIEVGEKVASGSIPVNMFEIHKALAKDPQDYPDKKSLPHVHVALWINSQGGRKVKAGDTISYVICQDGSNLGASQRAYAPEQLQKQPGLTLDNQYYLSQQVHPVVGRICEPIEGVDGVLIATWLGLDPGQFRAQQRQQREEEADGVLGVPPQLTDEERYRDCERFSFSCPDCGTENIYDSVFEGAPSLKRCCHIPCGGSPLEHPVQISNKLLLDIRRHIRKFYSGWLLCEDQACQNRTRRLPVAFSRSGPICPLCYKSTLKPEYSEKALYNQLSFYRFIFDWDYAVTKGDDKRKRTWPHLEVYKKLKGVVDRVLVSSSYSEVNLSKLFQAFTTLK</sequence>
<evidence type="ECO:0000256" key="2">
    <source>
        <dbReference type="ARBA" id="ARBA00005755"/>
    </source>
</evidence>
<protein>
    <recommendedName>
        <fullName evidence="4">DNA polymerase alpha catalytic subunit</fullName>
        <ecNumber evidence="3">2.7.7.7</ecNumber>
    </recommendedName>
    <alternativeName>
        <fullName evidence="14">DNA polymerase alpha catalytic subunit p180</fullName>
    </alternativeName>
</protein>
<dbReference type="PANTHER" id="PTHR45861">
    <property type="entry name" value="DNA POLYMERASE ALPHA CATALYTIC SUBUNIT"/>
    <property type="match status" value="1"/>
</dbReference>
<evidence type="ECO:0000256" key="1">
    <source>
        <dbReference type="ARBA" id="ARBA00004123"/>
    </source>
</evidence>
<evidence type="ECO:0000256" key="11">
    <source>
        <dbReference type="ARBA" id="ARBA00022932"/>
    </source>
</evidence>
<keyword evidence="7" id="KW-0235">DNA replication</keyword>
<dbReference type="FunFam" id="3.90.1600.10:FF:000022">
    <property type="entry name" value="DNA polymerase"/>
    <property type="match status" value="1"/>
</dbReference>
<gene>
    <name evidence="18" type="primary">POLA1</name>
</gene>
<dbReference type="InterPro" id="IPR038256">
    <property type="entry name" value="Pol_alpha_znc_sf"/>
</dbReference>
<dbReference type="CDD" id="cd05532">
    <property type="entry name" value="POLBc_alpha"/>
    <property type="match status" value="1"/>
</dbReference>
<evidence type="ECO:0000256" key="8">
    <source>
        <dbReference type="ARBA" id="ARBA00022723"/>
    </source>
</evidence>
<dbReference type="InterPro" id="IPR006172">
    <property type="entry name" value="DNA-dir_DNA_pol_B"/>
</dbReference>
<dbReference type="Gene3D" id="3.90.1600.10">
    <property type="entry name" value="Palm domain of DNA polymerase"/>
    <property type="match status" value="2"/>
</dbReference>
<evidence type="ECO:0000256" key="15">
    <source>
        <dbReference type="SAM" id="MobiDB-lite"/>
    </source>
</evidence>
<accession>A0AAR2LXE1</accession>
<dbReference type="GO" id="GO:1902975">
    <property type="term" value="P:mitotic DNA replication initiation"/>
    <property type="evidence" value="ECO:0007669"/>
    <property type="project" value="InterPro"/>
</dbReference>
<dbReference type="SUPFAM" id="SSF90234">
    <property type="entry name" value="Zinc finger domain of DNA polymerase-alpha"/>
    <property type="match status" value="1"/>
</dbReference>
<dbReference type="GO" id="GO:0003697">
    <property type="term" value="F:single-stranded DNA binding"/>
    <property type="evidence" value="ECO:0007669"/>
    <property type="project" value="TreeGrafter"/>
</dbReference>
<keyword evidence="9" id="KW-0863">Zinc-finger</keyword>
<dbReference type="EC" id="2.7.7.7" evidence="3"/>
<dbReference type="InterPro" id="IPR015088">
    <property type="entry name" value="Znf_DNA-dir_DNA_pol_B_alpha"/>
</dbReference>
<dbReference type="InterPro" id="IPR043502">
    <property type="entry name" value="DNA/RNA_pol_sf"/>
</dbReference>
<evidence type="ECO:0000256" key="12">
    <source>
        <dbReference type="ARBA" id="ARBA00023125"/>
    </source>
</evidence>
<feature type="region of interest" description="Disordered" evidence="15">
    <location>
        <begin position="1"/>
        <end position="20"/>
    </location>
</feature>
<keyword evidence="11" id="KW-0239">DNA-directed DNA polymerase</keyword>
<dbReference type="PANTHER" id="PTHR45861:SF1">
    <property type="entry name" value="DNA POLYMERASE ALPHA CATALYTIC SUBUNIT"/>
    <property type="match status" value="1"/>
</dbReference>
<keyword evidence="10" id="KW-0862">Zinc</keyword>
<keyword evidence="8" id="KW-0479">Metal-binding</keyword>
<reference evidence="18 19" key="1">
    <citation type="submission" date="2020-10" db="EMBL/GenBank/DDBJ databases">
        <title>Pygocentrus nattereri (red-bellied piranha) genome, fPygNat1, primary haplotype.</title>
        <authorList>
            <person name="Myers G."/>
            <person name="Meyer A."/>
            <person name="Karagic N."/>
            <person name="Pippel M."/>
            <person name="Winkler S."/>
            <person name="Tracey A."/>
            <person name="Wood J."/>
            <person name="Formenti G."/>
            <person name="Howe K."/>
            <person name="Fedrigo O."/>
            <person name="Jarvis E.D."/>
        </authorList>
    </citation>
    <scope>NUCLEOTIDE SEQUENCE [LARGE SCALE GENOMIC DNA]</scope>
</reference>
<evidence type="ECO:0000256" key="3">
    <source>
        <dbReference type="ARBA" id="ARBA00012417"/>
    </source>
</evidence>
<dbReference type="FunFam" id="1.10.132.60:FF:000006">
    <property type="entry name" value="DNA polymerase"/>
    <property type="match status" value="1"/>
</dbReference>
<organism evidence="18 19">
    <name type="scientific">Pygocentrus nattereri</name>
    <name type="common">Red-bellied piranha</name>
    <dbReference type="NCBI Taxonomy" id="42514"/>
    <lineage>
        <taxon>Eukaryota</taxon>
        <taxon>Metazoa</taxon>
        <taxon>Chordata</taxon>
        <taxon>Craniata</taxon>
        <taxon>Vertebrata</taxon>
        <taxon>Euteleostomi</taxon>
        <taxon>Actinopterygii</taxon>
        <taxon>Neopterygii</taxon>
        <taxon>Teleostei</taxon>
        <taxon>Ostariophysi</taxon>
        <taxon>Characiformes</taxon>
        <taxon>Characoidei</taxon>
        <taxon>Pygocentrus</taxon>
    </lineage>
</organism>
<dbReference type="FunFam" id="1.10.3200.20:FF:000001">
    <property type="entry name" value="DNA polymerase"/>
    <property type="match status" value="1"/>
</dbReference>
<dbReference type="Pfam" id="PF00136">
    <property type="entry name" value="DNA_pol_B"/>
    <property type="match status" value="1"/>
</dbReference>
<dbReference type="GO" id="GO:0006272">
    <property type="term" value="P:leading strand elongation"/>
    <property type="evidence" value="ECO:0007669"/>
    <property type="project" value="TreeGrafter"/>
</dbReference>
<dbReference type="InterPro" id="IPR042087">
    <property type="entry name" value="DNA_pol_B_thumb"/>
</dbReference>
<keyword evidence="13" id="KW-0539">Nucleus</keyword>
<dbReference type="Proteomes" id="UP001501920">
    <property type="component" value="Chromosome 24"/>
</dbReference>
<evidence type="ECO:0000256" key="7">
    <source>
        <dbReference type="ARBA" id="ARBA00022705"/>
    </source>
</evidence>
<dbReference type="SUPFAM" id="SSF56672">
    <property type="entry name" value="DNA/RNA polymerases"/>
    <property type="match status" value="1"/>
</dbReference>
<dbReference type="InterPro" id="IPR017964">
    <property type="entry name" value="DNA-dir_DNA_pol_B_CS"/>
</dbReference>
<dbReference type="GO" id="GO:0003887">
    <property type="term" value="F:DNA-directed DNA polymerase activity"/>
    <property type="evidence" value="ECO:0007669"/>
    <property type="project" value="UniProtKB-KW"/>
</dbReference>
<dbReference type="InterPro" id="IPR006134">
    <property type="entry name" value="DNA-dir_DNA_pol_B_multi_dom"/>
</dbReference>
<dbReference type="Pfam" id="PF08996">
    <property type="entry name" value="zf-DNA_Pol"/>
    <property type="match status" value="1"/>
</dbReference>
<keyword evidence="5" id="KW-0808">Transferase</keyword>
<keyword evidence="12" id="KW-0238">DNA-binding</keyword>
<evidence type="ECO:0000313" key="18">
    <source>
        <dbReference type="Ensembl" id="ENSPNAP00000081225.1"/>
    </source>
</evidence>
<evidence type="ECO:0000256" key="4">
    <source>
        <dbReference type="ARBA" id="ARBA00017212"/>
    </source>
</evidence>
<evidence type="ECO:0000313" key="19">
    <source>
        <dbReference type="Proteomes" id="UP001501920"/>
    </source>
</evidence>
<dbReference type="GO" id="GO:0008270">
    <property type="term" value="F:zinc ion binding"/>
    <property type="evidence" value="ECO:0007669"/>
    <property type="project" value="UniProtKB-KW"/>
</dbReference>
<evidence type="ECO:0000256" key="14">
    <source>
        <dbReference type="ARBA" id="ARBA00081488"/>
    </source>
</evidence>
<evidence type="ECO:0000256" key="5">
    <source>
        <dbReference type="ARBA" id="ARBA00022679"/>
    </source>
</evidence>
<evidence type="ECO:0000256" key="9">
    <source>
        <dbReference type="ARBA" id="ARBA00022771"/>
    </source>
</evidence>
<dbReference type="PRINTS" id="PR00106">
    <property type="entry name" value="DNAPOLB"/>
</dbReference>
<dbReference type="AlphaFoldDB" id="A0AAR2LXE1"/>
<evidence type="ECO:0000259" key="17">
    <source>
        <dbReference type="Pfam" id="PF08996"/>
    </source>
</evidence>
<keyword evidence="6" id="KW-0548">Nucleotidyltransferase</keyword>
<dbReference type="InterPro" id="IPR045846">
    <property type="entry name" value="POLBc_alpha"/>
</dbReference>
<dbReference type="Ensembl" id="ENSPNAT00000060205.1">
    <property type="protein sequence ID" value="ENSPNAP00000081225.1"/>
    <property type="gene ID" value="ENSPNAG00000022652.2"/>
</dbReference>
<comment type="similarity">
    <text evidence="2">Belongs to the DNA polymerase type-B family.</text>
</comment>
<dbReference type="NCBIfam" id="TIGR00592">
    <property type="entry name" value="pol2"/>
    <property type="match status" value="1"/>
</dbReference>
<feature type="domain" description="DNA-directed DNA polymerase family B multifunctional" evidence="16">
    <location>
        <begin position="27"/>
        <end position="424"/>
    </location>
</feature>
<dbReference type="GO" id="GO:0003688">
    <property type="term" value="F:DNA replication origin binding"/>
    <property type="evidence" value="ECO:0007669"/>
    <property type="project" value="TreeGrafter"/>
</dbReference>
<dbReference type="FunFam" id="3.90.1600.10:FF:000023">
    <property type="entry name" value="DNA polymerase"/>
    <property type="match status" value="1"/>
</dbReference>
<comment type="subcellular location">
    <subcellularLocation>
        <location evidence="1">Nucleus</location>
    </subcellularLocation>
</comment>
<reference evidence="18" key="3">
    <citation type="submission" date="2025-09" db="UniProtKB">
        <authorList>
            <consortium name="Ensembl"/>
        </authorList>
    </citation>
    <scope>IDENTIFICATION</scope>
</reference>
<evidence type="ECO:0000259" key="16">
    <source>
        <dbReference type="Pfam" id="PF00136"/>
    </source>
</evidence>
<dbReference type="Gene3D" id="1.10.132.60">
    <property type="entry name" value="DNA polymerase family B, C-terminal domain"/>
    <property type="match status" value="1"/>
</dbReference>
<dbReference type="Gene3D" id="1.10.3200.20">
    <property type="entry name" value="DNA Polymerase alpha, zinc finger"/>
    <property type="match status" value="1"/>
</dbReference>